<name>A0A380HLF5_STASA</name>
<protein>
    <submittedName>
        <fullName evidence="1">Uncharacterized protein</fullName>
    </submittedName>
</protein>
<evidence type="ECO:0000313" key="1">
    <source>
        <dbReference type="EMBL" id="SUM82691.1"/>
    </source>
</evidence>
<evidence type="ECO:0000313" key="2">
    <source>
        <dbReference type="Proteomes" id="UP000254707"/>
    </source>
</evidence>
<organism evidence="1 2">
    <name type="scientific">Staphylococcus saprophyticus</name>
    <dbReference type="NCBI Taxonomy" id="29385"/>
    <lineage>
        <taxon>Bacteria</taxon>
        <taxon>Bacillati</taxon>
        <taxon>Bacillota</taxon>
        <taxon>Bacilli</taxon>
        <taxon>Bacillales</taxon>
        <taxon>Staphylococcaceae</taxon>
        <taxon>Staphylococcus</taxon>
    </lineage>
</organism>
<proteinExistence type="predicted"/>
<dbReference type="Proteomes" id="UP000254707">
    <property type="component" value="Unassembled WGS sequence"/>
</dbReference>
<dbReference type="AlphaFoldDB" id="A0A380HLF5"/>
<accession>A0A380HLF5</accession>
<gene>
    <name evidence="1" type="ORF">NCTC7688_01245</name>
</gene>
<dbReference type="RefSeq" id="WP_181877800.1">
    <property type="nucleotide sequence ID" value="NZ_UHED01000001.1"/>
</dbReference>
<reference evidence="1 2" key="1">
    <citation type="submission" date="2018-06" db="EMBL/GenBank/DDBJ databases">
        <authorList>
            <consortium name="Pathogen Informatics"/>
            <person name="Doyle S."/>
        </authorList>
    </citation>
    <scope>NUCLEOTIDE SEQUENCE [LARGE SCALE GENOMIC DNA]</scope>
    <source>
        <strain evidence="1 2">NCTC7688</strain>
    </source>
</reference>
<sequence length="55" mass="6584">MKIKINTHTIEGEEKDVLKITEHLINRKENEFVKFSYDEKLPLKDIRLTKDKVTL</sequence>
<dbReference type="EMBL" id="UHED01000001">
    <property type="protein sequence ID" value="SUM82691.1"/>
    <property type="molecule type" value="Genomic_DNA"/>
</dbReference>